<dbReference type="Proteomes" id="UP000220246">
    <property type="component" value="Unassembled WGS sequence"/>
</dbReference>
<gene>
    <name evidence="2" type="ORF">CRM82_03940</name>
</gene>
<proteinExistence type="predicted"/>
<dbReference type="AlphaFoldDB" id="A0A2A7URH4"/>
<dbReference type="InterPro" id="IPR005586">
    <property type="entry name" value="ABC_trans_aux"/>
</dbReference>
<reference evidence="3" key="1">
    <citation type="submission" date="2017-09" db="EMBL/GenBank/DDBJ databases">
        <title>FDA dAtabase for Regulatory Grade micrObial Sequences (FDA-ARGOS): Supporting development and validation of Infectious Disease Dx tests.</title>
        <authorList>
            <person name="Minogue T."/>
            <person name="Wolcott M."/>
            <person name="Wasieloski L."/>
            <person name="Aguilar W."/>
            <person name="Moore D."/>
            <person name="Tallon L."/>
            <person name="Sadzewicz L."/>
            <person name="Ott S."/>
            <person name="Zhao X."/>
            <person name="Nagaraj S."/>
            <person name="Vavikolanu K."/>
            <person name="Aluvathingal J."/>
            <person name="Nadendla S."/>
            <person name="Sichtig H."/>
        </authorList>
    </citation>
    <scope>NUCLEOTIDE SEQUENCE [LARGE SCALE GENOMIC DNA]</scope>
    <source>
        <strain evidence="3">FDAARGOS_394</strain>
    </source>
</reference>
<dbReference type="Gene3D" id="3.40.50.10610">
    <property type="entry name" value="ABC-type transport auxiliary lipoprotein component"/>
    <property type="match status" value="1"/>
</dbReference>
<feature type="domain" description="ABC-type transport auxiliary lipoprotein component" evidence="1">
    <location>
        <begin position="54"/>
        <end position="215"/>
    </location>
</feature>
<dbReference type="EMBL" id="PDEA01000001">
    <property type="protein sequence ID" value="PEH87877.1"/>
    <property type="molecule type" value="Genomic_DNA"/>
</dbReference>
<dbReference type="STRING" id="1219032.GCA_001515545_02686"/>
<accession>A0A2A7URH4</accession>
<protein>
    <recommendedName>
        <fullName evidence="1">ABC-type transport auxiliary lipoprotein component domain-containing protein</fullName>
    </recommendedName>
</protein>
<name>A0A2A7URH4_COMTR</name>
<evidence type="ECO:0000259" key="1">
    <source>
        <dbReference type="Pfam" id="PF03886"/>
    </source>
</evidence>
<evidence type="ECO:0000313" key="3">
    <source>
        <dbReference type="Proteomes" id="UP000220246"/>
    </source>
</evidence>
<dbReference type="PROSITE" id="PS51257">
    <property type="entry name" value="PROKAR_LIPOPROTEIN"/>
    <property type="match status" value="1"/>
</dbReference>
<dbReference type="Pfam" id="PF03886">
    <property type="entry name" value="ABC_trans_aux"/>
    <property type="match status" value="1"/>
</dbReference>
<dbReference type="SUPFAM" id="SSF159594">
    <property type="entry name" value="XCC0632-like"/>
    <property type="match status" value="1"/>
</dbReference>
<organism evidence="2 3">
    <name type="scientific">Comamonas terrigena</name>
    <dbReference type="NCBI Taxonomy" id="32013"/>
    <lineage>
        <taxon>Bacteria</taxon>
        <taxon>Pseudomonadati</taxon>
        <taxon>Pseudomonadota</taxon>
        <taxon>Betaproteobacteria</taxon>
        <taxon>Burkholderiales</taxon>
        <taxon>Comamonadaceae</taxon>
        <taxon>Comamonas</taxon>
    </lineage>
</organism>
<evidence type="ECO:0000313" key="2">
    <source>
        <dbReference type="EMBL" id="PEH87877.1"/>
    </source>
</evidence>
<comment type="caution">
    <text evidence="2">The sequence shown here is derived from an EMBL/GenBank/DDBJ whole genome shotgun (WGS) entry which is preliminary data.</text>
</comment>
<sequence length="230" mass="24230">MPHLPRPAAKAKENTMRASTLWGAALLATGLSACSNLPSSPNQPARFDLGPLPAVAAAAPASVHPVLALADIQARAQNENSTSVLYRLAYADANAQHAYAYARWSQPPAVLVQQRLRDILSQDRIVLSAERGAQAPRVQGQTPPVLQLALEEFEQVFTGSTASVGALRLRATLIDSRRGGDVLLGQRLFALQQPASAANAAAGAQALAQAVDQAGLQLQQWLTQLPAKAP</sequence>
<keyword evidence="3" id="KW-1185">Reference proteome</keyword>